<comment type="caution">
    <text evidence="1">The sequence shown here is derived from an EMBL/GenBank/DDBJ whole genome shotgun (WGS) entry which is preliminary data.</text>
</comment>
<proteinExistence type="predicted"/>
<dbReference type="InterPro" id="IPR052789">
    <property type="entry name" value="SSUH2_homolog"/>
</dbReference>
<reference evidence="1" key="1">
    <citation type="journal article" date="2020" name="bioRxiv">
        <title>Chromosome-level reference genome of the European wasp spider Argiope bruennichi: a resource for studies on range expansion and evolutionary adaptation.</title>
        <authorList>
            <person name="Sheffer M.M."/>
            <person name="Hoppe A."/>
            <person name="Krehenwinkel H."/>
            <person name="Uhl G."/>
            <person name="Kuss A.W."/>
            <person name="Jensen L."/>
            <person name="Jensen C."/>
            <person name="Gillespie R.G."/>
            <person name="Hoff K.J."/>
            <person name="Prost S."/>
        </authorList>
    </citation>
    <scope>NUCLEOTIDE SEQUENCE</scope>
</reference>
<dbReference type="SUPFAM" id="SSF57938">
    <property type="entry name" value="DnaJ/Hsp40 cysteine-rich domain"/>
    <property type="match status" value="1"/>
</dbReference>
<gene>
    <name evidence="1" type="ORF">HNY73_022602</name>
</gene>
<dbReference type="PANTHER" id="PTHR48465">
    <property type="entry name" value="PROTEIN SSUH2 HOMOLOG"/>
    <property type="match status" value="1"/>
</dbReference>
<name>A0A8T0E2X7_ARGBR</name>
<evidence type="ECO:0000313" key="2">
    <source>
        <dbReference type="Proteomes" id="UP000807504"/>
    </source>
</evidence>
<keyword evidence="2" id="KW-1185">Reference proteome</keyword>
<evidence type="ECO:0000313" key="1">
    <source>
        <dbReference type="EMBL" id="KAF8764537.1"/>
    </source>
</evidence>
<reference evidence="1" key="2">
    <citation type="submission" date="2020-06" db="EMBL/GenBank/DDBJ databases">
        <authorList>
            <person name="Sheffer M."/>
        </authorList>
    </citation>
    <scope>NUCLEOTIDE SEQUENCE</scope>
</reference>
<organism evidence="1 2">
    <name type="scientific">Argiope bruennichi</name>
    <name type="common">Wasp spider</name>
    <name type="synonym">Aranea bruennichi</name>
    <dbReference type="NCBI Taxonomy" id="94029"/>
    <lineage>
        <taxon>Eukaryota</taxon>
        <taxon>Metazoa</taxon>
        <taxon>Ecdysozoa</taxon>
        <taxon>Arthropoda</taxon>
        <taxon>Chelicerata</taxon>
        <taxon>Arachnida</taxon>
        <taxon>Araneae</taxon>
        <taxon>Araneomorphae</taxon>
        <taxon>Entelegynae</taxon>
        <taxon>Araneoidea</taxon>
        <taxon>Araneidae</taxon>
        <taxon>Argiope</taxon>
    </lineage>
</organism>
<dbReference type="InterPro" id="IPR036410">
    <property type="entry name" value="HSP_DnaJ_Cys-rich_dom_sf"/>
</dbReference>
<dbReference type="PANTHER" id="PTHR48465:SF1">
    <property type="entry name" value="PROTEIN SSUH2 HOMOLOG"/>
    <property type="match status" value="1"/>
</dbReference>
<dbReference type="Proteomes" id="UP000807504">
    <property type="component" value="Unassembled WGS sequence"/>
</dbReference>
<dbReference type="AlphaFoldDB" id="A0A8T0E2X7"/>
<dbReference type="EMBL" id="JABXBU010002231">
    <property type="protein sequence ID" value="KAF8764537.1"/>
    <property type="molecule type" value="Genomic_DNA"/>
</dbReference>
<accession>A0A8T0E2X7</accession>
<sequence length="268" mass="30563">MVLTDIQNECAFHYTLESFGEKREYAERTTSYFGQRIDGPHNGPAPGLWEIEIKPTALFKDHQETAEIPHTAYVQHCEACKWNMKVRCDTCSGKGETLPLNSWGTGKRICKKWQGKAREEICEKCRGKGLVECGACDGHGELVHFQVLVATWKTCTEDFISNTSNLPKGLILEAEGEQIYKEEGKMVHPIDLDLDKEVNEASTTLITKHYASSVDEEIIAQRHFLRTVPLTKATYTWRNKEGEFYVYGLERKVYFEDYPQTCGNCICC</sequence>
<protein>
    <submittedName>
        <fullName evidence="1">Protein SSUH2 like protein</fullName>
    </submittedName>
</protein>